<evidence type="ECO:0000256" key="4">
    <source>
        <dbReference type="ARBA" id="ARBA00022679"/>
    </source>
</evidence>
<evidence type="ECO:0000256" key="10">
    <source>
        <dbReference type="SAM" id="MobiDB-lite"/>
    </source>
</evidence>
<dbReference type="PROSITE" id="PS00189">
    <property type="entry name" value="LIPOYL"/>
    <property type="match status" value="2"/>
</dbReference>
<dbReference type="InterPro" id="IPR036625">
    <property type="entry name" value="E3-bd_dom_sf"/>
</dbReference>
<evidence type="ECO:0000256" key="5">
    <source>
        <dbReference type="ARBA" id="ARBA00022823"/>
    </source>
</evidence>
<dbReference type="EMBL" id="CP031222">
    <property type="protein sequence ID" value="AXI03477.1"/>
    <property type="molecule type" value="Genomic_DNA"/>
</dbReference>
<comment type="function">
    <text evidence="7">The pyruvate dehydrogenase complex catalyzes the overall conversion of pyruvate to acetyl-CoA and CO(2). It contains multiple copies of three enzymatic components: pyruvate dehydrogenase (E1), dihydrolipoamide acetyltransferase (E2) and lipoamide dehydrogenase (E3).</text>
</comment>
<feature type="compositionally biased region" description="Polar residues" evidence="10">
    <location>
        <begin position="114"/>
        <end position="125"/>
    </location>
</feature>
<dbReference type="SUPFAM" id="SSF51230">
    <property type="entry name" value="Single hybrid motif"/>
    <property type="match status" value="2"/>
</dbReference>
<dbReference type="PANTHER" id="PTHR43178">
    <property type="entry name" value="DIHYDROLIPOAMIDE ACETYLTRANSFERASE COMPONENT OF PYRUVATE DEHYDROGENASE COMPLEX"/>
    <property type="match status" value="1"/>
</dbReference>
<evidence type="ECO:0000256" key="6">
    <source>
        <dbReference type="ARBA" id="ARBA00023315"/>
    </source>
</evidence>
<comment type="cofactor">
    <cofactor evidence="1 9">
        <name>(R)-lipoate</name>
        <dbReference type="ChEBI" id="CHEBI:83088"/>
    </cofactor>
</comment>
<dbReference type="GO" id="GO:0004742">
    <property type="term" value="F:dihydrolipoyllysine-residue acetyltransferase activity"/>
    <property type="evidence" value="ECO:0007669"/>
    <property type="project" value="UniProtKB-EC"/>
</dbReference>
<dbReference type="GO" id="GO:0005737">
    <property type="term" value="C:cytoplasm"/>
    <property type="evidence" value="ECO:0007669"/>
    <property type="project" value="TreeGrafter"/>
</dbReference>
<dbReference type="Pfam" id="PF00364">
    <property type="entry name" value="Biotin_lipoyl"/>
    <property type="match status" value="2"/>
</dbReference>
<dbReference type="FunFam" id="3.30.559.10:FF:000004">
    <property type="entry name" value="Acetyltransferase component of pyruvate dehydrogenase complex"/>
    <property type="match status" value="1"/>
</dbReference>
<dbReference type="InterPro" id="IPR003016">
    <property type="entry name" value="2-oxoA_DH_lipoyl-BS"/>
</dbReference>
<keyword evidence="14" id="KW-1185">Reference proteome</keyword>
<dbReference type="GO" id="GO:0031405">
    <property type="term" value="F:lipoic acid binding"/>
    <property type="evidence" value="ECO:0007669"/>
    <property type="project" value="TreeGrafter"/>
</dbReference>
<dbReference type="PROSITE" id="PS51826">
    <property type="entry name" value="PSBD"/>
    <property type="match status" value="1"/>
</dbReference>
<dbReference type="Gene3D" id="2.40.50.100">
    <property type="match status" value="2"/>
</dbReference>
<evidence type="ECO:0000256" key="9">
    <source>
        <dbReference type="RuleBase" id="RU003423"/>
    </source>
</evidence>
<keyword evidence="4 9" id="KW-0808">Transferase</keyword>
<dbReference type="InterPro" id="IPR001078">
    <property type="entry name" value="2-oxoacid_DH_actylTfrase"/>
</dbReference>
<evidence type="ECO:0000256" key="8">
    <source>
        <dbReference type="ARBA" id="ARBA00048370"/>
    </source>
</evidence>
<feature type="region of interest" description="Disordered" evidence="10">
    <location>
        <begin position="88"/>
        <end position="125"/>
    </location>
</feature>
<dbReference type="Pfam" id="PF00198">
    <property type="entry name" value="2-oxoacid_dh"/>
    <property type="match status" value="1"/>
</dbReference>
<protein>
    <recommendedName>
        <fullName evidence="9">Dihydrolipoamide acetyltransferase component of pyruvate dehydrogenase complex</fullName>
        <ecNumber evidence="9">2.3.1.-</ecNumber>
    </recommendedName>
</protein>
<organism evidence="13 14">
    <name type="scientific">Aquirhabdus parva</name>
    <dbReference type="NCBI Taxonomy" id="2283318"/>
    <lineage>
        <taxon>Bacteria</taxon>
        <taxon>Pseudomonadati</taxon>
        <taxon>Pseudomonadota</taxon>
        <taxon>Gammaproteobacteria</taxon>
        <taxon>Moraxellales</taxon>
        <taxon>Moraxellaceae</taxon>
        <taxon>Aquirhabdus</taxon>
    </lineage>
</organism>
<evidence type="ECO:0000256" key="3">
    <source>
        <dbReference type="ARBA" id="ARBA00011484"/>
    </source>
</evidence>
<proteinExistence type="inferred from homology"/>
<dbReference type="Proteomes" id="UP000253940">
    <property type="component" value="Chromosome"/>
</dbReference>
<dbReference type="InterPro" id="IPR023213">
    <property type="entry name" value="CAT-like_dom_sf"/>
</dbReference>
<feature type="domain" description="Lipoyl-binding" evidence="11">
    <location>
        <begin position="122"/>
        <end position="195"/>
    </location>
</feature>
<dbReference type="PROSITE" id="PS50968">
    <property type="entry name" value="BIOTINYL_LIPOYL"/>
    <property type="match status" value="2"/>
</dbReference>
<keyword evidence="5 9" id="KW-0450">Lipoyl</keyword>
<dbReference type="SUPFAM" id="SSF52777">
    <property type="entry name" value="CoA-dependent acyltransferases"/>
    <property type="match status" value="1"/>
</dbReference>
<sequence>MSANNQSYEVKTPDLGVEKAEVSEILVKVGDKVEKNQSLLVVESAKASVEVPSPADGVVEAILIKLGDMVQEGVALFTLSSSTAAAAPVPAPVESKPVEETKPVAPVADAKPTAESSSAPTSQSVEVPDLGVDQADISEILVKVGDVVTAGQSLVVVESAKASVEIPSPAAGTVESIAVTQGQTVKQGVALLVLSGSSGGGVTKITQLSASDKDAQTSAAAEKAPAVETKTQAVSTAPQVAQTQSVIASEDLSQNADVYAGPAVRQTARQLGVNLTKVKASGLNGRILKEDVYAYVKQRLTTAAAASVGGGTFTAASGLPPLPDLSKWGASHDEPLTRLQQAAIPQLSLNLYMPQVTQFDHADITELEALRIELKDGYKKAGIGLTILAFIAKATAHLLLQEPRFNSHLNDDNKSIKVREEIHLGIAVATDDGLIVPVLRNPDRLSIREIAKQLGELGQKARDKKLGPNDLSGATFTISSLGAMGGTGFTPLVNWPQVAILGLSPAAMQPIWDGQAFQPRLMLPLSLSYDHRVINGVDAARFARSLAVLLGDLRRVLL</sequence>
<dbReference type="PANTHER" id="PTHR43178:SF2">
    <property type="entry name" value="DIHYDROLIPOYLLYSINE-RESIDUE ACETYLTRANSFERASE COMPONENT OF PYRUVATE DEHYDROGENASE COMPLEX"/>
    <property type="match status" value="1"/>
</dbReference>
<evidence type="ECO:0000256" key="7">
    <source>
        <dbReference type="ARBA" id="ARBA00025211"/>
    </source>
</evidence>
<dbReference type="Gene3D" id="4.10.320.10">
    <property type="entry name" value="E3-binding domain"/>
    <property type="match status" value="1"/>
</dbReference>
<dbReference type="GO" id="GO:0006086">
    <property type="term" value="P:pyruvate decarboxylation to acetyl-CoA"/>
    <property type="evidence" value="ECO:0007669"/>
    <property type="project" value="TreeGrafter"/>
</dbReference>
<evidence type="ECO:0000256" key="2">
    <source>
        <dbReference type="ARBA" id="ARBA00007317"/>
    </source>
</evidence>
<dbReference type="OrthoDB" id="9805770at2"/>
<dbReference type="InterPro" id="IPR011053">
    <property type="entry name" value="Single_hybrid_motif"/>
</dbReference>
<comment type="catalytic activity">
    <reaction evidence="8">
        <text>N(6)-[(R)-dihydrolipoyl]-L-lysyl-[protein] + acetyl-CoA = N(6)-[(R)-S(8)-acetyldihydrolipoyl]-L-lysyl-[protein] + CoA</text>
        <dbReference type="Rhea" id="RHEA:17017"/>
        <dbReference type="Rhea" id="RHEA-COMP:10475"/>
        <dbReference type="Rhea" id="RHEA-COMP:10478"/>
        <dbReference type="ChEBI" id="CHEBI:57287"/>
        <dbReference type="ChEBI" id="CHEBI:57288"/>
        <dbReference type="ChEBI" id="CHEBI:83100"/>
        <dbReference type="ChEBI" id="CHEBI:83111"/>
        <dbReference type="EC" id="2.3.1.12"/>
    </reaction>
</comment>
<dbReference type="KEGG" id="mbah:HYN46_11875"/>
<dbReference type="Pfam" id="PF02817">
    <property type="entry name" value="E3_binding"/>
    <property type="match status" value="1"/>
</dbReference>
<feature type="domain" description="Lipoyl-binding" evidence="11">
    <location>
        <begin position="7"/>
        <end position="80"/>
    </location>
</feature>
<evidence type="ECO:0000259" key="11">
    <source>
        <dbReference type="PROSITE" id="PS50968"/>
    </source>
</evidence>
<keyword evidence="6 9" id="KW-0012">Acyltransferase</keyword>
<evidence type="ECO:0000259" key="12">
    <source>
        <dbReference type="PROSITE" id="PS51826"/>
    </source>
</evidence>
<dbReference type="RefSeq" id="WP_114899585.1">
    <property type="nucleotide sequence ID" value="NZ_CP031222.1"/>
</dbReference>
<dbReference type="SUPFAM" id="SSF47005">
    <property type="entry name" value="Peripheral subunit-binding domain of 2-oxo acid dehydrogenase complex"/>
    <property type="match status" value="1"/>
</dbReference>
<comment type="similarity">
    <text evidence="2 9">Belongs to the 2-oxoacid dehydrogenase family.</text>
</comment>
<dbReference type="AlphaFoldDB" id="A0A345P868"/>
<dbReference type="EC" id="2.3.1.-" evidence="9"/>
<gene>
    <name evidence="13" type="ORF">HYN46_11875</name>
</gene>
<dbReference type="InterPro" id="IPR050743">
    <property type="entry name" value="2-oxoacid_DH_E2_comp"/>
</dbReference>
<dbReference type="Gene3D" id="3.30.559.10">
    <property type="entry name" value="Chloramphenicol acetyltransferase-like domain"/>
    <property type="match status" value="1"/>
</dbReference>
<dbReference type="InterPro" id="IPR000089">
    <property type="entry name" value="Biotin_lipoyl"/>
</dbReference>
<name>A0A345P868_9GAMM</name>
<reference evidence="13 14" key="1">
    <citation type="submission" date="2018-07" db="EMBL/GenBank/DDBJ databases">
        <title>Genome sequencing of Moraxellaceae gen. HYN0046.</title>
        <authorList>
            <person name="Kim M."/>
            <person name="Yi H."/>
        </authorList>
    </citation>
    <scope>NUCLEOTIDE SEQUENCE [LARGE SCALE GENOMIC DNA]</scope>
    <source>
        <strain evidence="13 14">HYN0046</strain>
    </source>
</reference>
<comment type="subunit">
    <text evidence="3">Forms a 24-polypeptide structural core with octahedral symmetry.</text>
</comment>
<evidence type="ECO:0000313" key="13">
    <source>
        <dbReference type="EMBL" id="AXI03477.1"/>
    </source>
</evidence>
<feature type="domain" description="Peripheral subunit-binding (PSBD)" evidence="12">
    <location>
        <begin position="259"/>
        <end position="296"/>
    </location>
</feature>
<evidence type="ECO:0000256" key="1">
    <source>
        <dbReference type="ARBA" id="ARBA00001938"/>
    </source>
</evidence>
<evidence type="ECO:0000313" key="14">
    <source>
        <dbReference type="Proteomes" id="UP000253940"/>
    </source>
</evidence>
<dbReference type="InterPro" id="IPR004167">
    <property type="entry name" value="PSBD"/>
</dbReference>
<dbReference type="CDD" id="cd06849">
    <property type="entry name" value="lipoyl_domain"/>
    <property type="match status" value="2"/>
</dbReference>
<accession>A0A345P868</accession>